<accession>A0ABQ9FX20</accession>
<proteinExistence type="predicted"/>
<comment type="caution">
    <text evidence="2">The sequence shown here is derived from an EMBL/GenBank/DDBJ whole genome shotgun (WGS) entry which is preliminary data.</text>
</comment>
<organism evidence="2 3">
    <name type="scientific">Tegillarca granosa</name>
    <name type="common">Malaysian cockle</name>
    <name type="synonym">Anadara granosa</name>
    <dbReference type="NCBI Taxonomy" id="220873"/>
    <lineage>
        <taxon>Eukaryota</taxon>
        <taxon>Metazoa</taxon>
        <taxon>Spiralia</taxon>
        <taxon>Lophotrochozoa</taxon>
        <taxon>Mollusca</taxon>
        <taxon>Bivalvia</taxon>
        <taxon>Autobranchia</taxon>
        <taxon>Pteriomorphia</taxon>
        <taxon>Arcoida</taxon>
        <taxon>Arcoidea</taxon>
        <taxon>Arcidae</taxon>
        <taxon>Tegillarca</taxon>
    </lineage>
</organism>
<evidence type="ECO:0000313" key="3">
    <source>
        <dbReference type="Proteomes" id="UP001217089"/>
    </source>
</evidence>
<protein>
    <submittedName>
        <fullName evidence="2">Uncharacterized protein</fullName>
    </submittedName>
</protein>
<gene>
    <name evidence="2" type="ORF">KUTeg_000256</name>
</gene>
<dbReference type="Proteomes" id="UP001217089">
    <property type="component" value="Unassembled WGS sequence"/>
</dbReference>
<name>A0ABQ9FX20_TEGGR</name>
<feature type="region of interest" description="Disordered" evidence="1">
    <location>
        <begin position="37"/>
        <end position="79"/>
    </location>
</feature>
<keyword evidence="3" id="KW-1185">Reference proteome</keyword>
<evidence type="ECO:0000256" key="1">
    <source>
        <dbReference type="SAM" id="MobiDB-lite"/>
    </source>
</evidence>
<sequence length="241" mass="27923">MKIGQQKSSSLSAESKVNAALLTALKAFTSDYDITKLPGRRLTKKEDPEPQTPERVSTHDHNYHIESSHNGATGTSLDHSYHMPDDSVHLENPRQVSKTVEELNYHILKLEKEITTLKLENIRMTINDIIDDTDKVSFILSEIIHLFWSGYIAFLRRLTKKEDPEPQTPERVSTHDHNYHIESSHNGATVEELNYHILKLEKEITTLKLENIRMTINDIIDDTDKSYIMWNIVIRTYEINF</sequence>
<feature type="compositionally biased region" description="Polar residues" evidence="1">
    <location>
        <begin position="68"/>
        <end position="78"/>
    </location>
</feature>
<evidence type="ECO:0000313" key="2">
    <source>
        <dbReference type="EMBL" id="KAJ8321785.1"/>
    </source>
</evidence>
<feature type="compositionally biased region" description="Basic and acidic residues" evidence="1">
    <location>
        <begin position="56"/>
        <end position="67"/>
    </location>
</feature>
<reference evidence="2 3" key="1">
    <citation type="submission" date="2022-12" db="EMBL/GenBank/DDBJ databases">
        <title>Chromosome-level genome of Tegillarca granosa.</title>
        <authorList>
            <person name="Kim J."/>
        </authorList>
    </citation>
    <scope>NUCLEOTIDE SEQUENCE [LARGE SCALE GENOMIC DNA]</scope>
    <source>
        <strain evidence="2">Teg-2019</strain>
        <tissue evidence="2">Adductor muscle</tissue>
    </source>
</reference>
<dbReference type="EMBL" id="JARBDR010000018">
    <property type="protein sequence ID" value="KAJ8321785.1"/>
    <property type="molecule type" value="Genomic_DNA"/>
</dbReference>